<name>A0A4Q9KMA8_PROTD</name>
<dbReference type="Proteomes" id="UP000291933">
    <property type="component" value="Unassembled WGS sequence"/>
</dbReference>
<dbReference type="Pfam" id="PF08843">
    <property type="entry name" value="AbiEii"/>
    <property type="match status" value="1"/>
</dbReference>
<keyword evidence="2" id="KW-1185">Reference proteome</keyword>
<reference evidence="1 2" key="1">
    <citation type="submission" date="2019-01" db="EMBL/GenBank/DDBJ databases">
        <title>Lactibacter flavus gen. nov., sp. nov., a novel bacterium of the family Propionibacteriaceae isolated from raw milk and dairy products.</title>
        <authorList>
            <person name="Huptas C."/>
            <person name="Wenning M."/>
            <person name="Breitenwieser F."/>
            <person name="Doll E."/>
            <person name="Von Neubeck M."/>
            <person name="Busse H.-J."/>
            <person name="Scherer S."/>
        </authorList>
    </citation>
    <scope>NUCLEOTIDE SEQUENCE [LARGE SCALE GENOMIC DNA]</scope>
    <source>
        <strain evidence="1 2">DSM 22130</strain>
    </source>
</reference>
<protein>
    <submittedName>
        <fullName evidence="1">Nucleotidyl transferase AbiEii/AbiGii toxin family protein</fullName>
    </submittedName>
</protein>
<dbReference type="EMBL" id="SDMR01000007">
    <property type="protein sequence ID" value="TBT95090.1"/>
    <property type="molecule type" value="Genomic_DNA"/>
</dbReference>
<organism evidence="1 2">
    <name type="scientific">Propioniciclava tarda</name>
    <dbReference type="NCBI Taxonomy" id="433330"/>
    <lineage>
        <taxon>Bacteria</taxon>
        <taxon>Bacillati</taxon>
        <taxon>Actinomycetota</taxon>
        <taxon>Actinomycetes</taxon>
        <taxon>Propionibacteriales</taxon>
        <taxon>Propionibacteriaceae</taxon>
        <taxon>Propioniciclava</taxon>
    </lineage>
</organism>
<dbReference type="InterPro" id="IPR014942">
    <property type="entry name" value="AbiEii"/>
</dbReference>
<comment type="caution">
    <text evidence="1">The sequence shown here is derived from an EMBL/GenBank/DDBJ whole genome shotgun (WGS) entry which is preliminary data.</text>
</comment>
<accession>A0A4Q9KMA8</accession>
<keyword evidence="1" id="KW-0808">Transferase</keyword>
<sequence length="301" mass="32830">MNRPTRDTVAGRAYLDLQNLARKQARPNAELQQLYVLEGFLARLAAHPEPTHLVLKGGALLAAFGDRRPTRDLDFQASHQSNDTAEVLEVVRAVASTPLPDGLEFDIDTGRAATIREGEDYSGVRVSMQASLAGARLTFHVDVNFGDPLWPGPEPVAVPRILGGPPILVMGYPLHMVLAEKLVTAIDLGTVNTRWRDFGDLWTLTSTHPIAGSDLTVAVEEVARYRRVTILPLAEALTGFGSHGQARWAAWRTKQRLEALPPNFSTVVGALIDFADPVLAGQAANSDWDPQATTWRPLTHD</sequence>
<gene>
    <name evidence="1" type="ORF">ET996_07460</name>
</gene>
<dbReference type="OrthoDB" id="9808443at2"/>
<evidence type="ECO:0000313" key="2">
    <source>
        <dbReference type="Proteomes" id="UP000291933"/>
    </source>
</evidence>
<dbReference type="RefSeq" id="WP_131171928.1">
    <property type="nucleotide sequence ID" value="NZ_FXTL01000006.1"/>
</dbReference>
<proteinExistence type="predicted"/>
<evidence type="ECO:0000313" key="1">
    <source>
        <dbReference type="EMBL" id="TBT95090.1"/>
    </source>
</evidence>
<dbReference type="GO" id="GO:0016740">
    <property type="term" value="F:transferase activity"/>
    <property type="evidence" value="ECO:0007669"/>
    <property type="project" value="UniProtKB-KW"/>
</dbReference>
<dbReference type="AlphaFoldDB" id="A0A4Q9KMA8"/>